<accession>A0A0S4KGK5</accession>
<protein>
    <submittedName>
        <fullName evidence="2">Uncharacterized protein</fullName>
    </submittedName>
</protein>
<evidence type="ECO:0000313" key="2">
    <source>
        <dbReference type="EMBL" id="CUI14836.1"/>
    </source>
</evidence>
<keyword evidence="1" id="KW-0175">Coiled coil</keyword>
<dbReference type="Gene3D" id="2.60.40.10">
    <property type="entry name" value="Immunoglobulins"/>
    <property type="match status" value="1"/>
</dbReference>
<organism evidence="2 3">
    <name type="scientific">Bodo saltans</name>
    <name type="common">Flagellated protozoan</name>
    <dbReference type="NCBI Taxonomy" id="75058"/>
    <lineage>
        <taxon>Eukaryota</taxon>
        <taxon>Discoba</taxon>
        <taxon>Euglenozoa</taxon>
        <taxon>Kinetoplastea</taxon>
        <taxon>Metakinetoplastina</taxon>
        <taxon>Eubodonida</taxon>
        <taxon>Bodonidae</taxon>
        <taxon>Bodo</taxon>
    </lineage>
</organism>
<reference evidence="3" key="1">
    <citation type="submission" date="2015-09" db="EMBL/GenBank/DDBJ databases">
        <authorList>
            <consortium name="Pathogen Informatics"/>
        </authorList>
    </citation>
    <scope>NUCLEOTIDE SEQUENCE [LARGE SCALE GENOMIC DNA]</scope>
    <source>
        <strain evidence="3">Lake Konstanz</strain>
    </source>
</reference>
<name>A0A0S4KGK5_BODSA</name>
<feature type="coiled-coil region" evidence="1">
    <location>
        <begin position="657"/>
        <end position="703"/>
    </location>
</feature>
<dbReference type="PANTHER" id="PTHR39211">
    <property type="entry name" value="CHROMOSOME 7, WHOLE GENOME SHOTGUN SEQUENCE"/>
    <property type="match status" value="1"/>
</dbReference>
<gene>
    <name evidence="2" type="ORF">BSAL_17825c</name>
</gene>
<feature type="non-terminal residue" evidence="2">
    <location>
        <position position="1"/>
    </location>
</feature>
<evidence type="ECO:0000313" key="3">
    <source>
        <dbReference type="Proteomes" id="UP000051952"/>
    </source>
</evidence>
<dbReference type="VEuPathDB" id="TriTrypDB:BSAL_17825c"/>
<dbReference type="Proteomes" id="UP000051952">
    <property type="component" value="Unassembled WGS sequence"/>
</dbReference>
<dbReference type="OMA" id="ATHINDF"/>
<sequence>VVAIDVSAGEFATSCLGQTFTLEPHENRKFFVVVRSLAGETAPATQCSAIIQCDNLRDSRNTFHVQVSATLSREAQGDLLLLGENVLQFGDIYRGSSTTKSLTISNVSSSDATVKVLKTRNEEHVVFCIDGDVVEELNVAAHRQVRVEVLLKTRSNRTNLQAQKLKLDVELIASSRTKQQLLALRCVGTLHTSTIAVVQPNINFGDTQVGHSKKTTVVIENKSPLPGCAIVQLRSKIISIGEKQHSEREQLELIDIPGYSSRAVDLVILPQRVNPTYRKQLTVVNKFNSDERFIVNIEANNMAPKETKIHDELYSWDSLLPADVQLRAICGTPLLVSYSCKSKCSLPVQVSVQTTSPEIDLFTLDVNVDKERLLRCLGLLHTVFQQSDEVNCENVVAARDELSQFLSAAQALDSFVLNPDQEITVFARILRTATHINDFLTKEDGISVKVDGLDLPRFVRLSYRLCSTHFEVAGQRTKNFGDVNIGDKKQTKISVVNKCKSTLFFTITKSRSVTASHIRIGKADFDKQVYHAVVRPFATKDVEITFLPGIKGSFDEKLRVTNVIDISNEVIVAVKAQVTKVDTFDVTPESWSFGEVAIGEEVCRVGAKLCVSNTSKTKREFRLKLEGPSQDKFFRFDGVDVRLQLEIEHVGAGSGSTRKIEEQIEKLEQKLKIYVRKQKLEKIESARKRIETLRRALLGEEVDIDQDVELSSSEDEGPNRGRSRLSHAEFLSLAARDGIALPALGPSESVSLTLALSCQRLGKDIPAIQSSSINVMVFEAKDQEINKVIPVDLTLLSSQVGNTRAMETHDTQLPVLQVSTLTPFSFLDAPLVPLHNTLLNDPTPFKLLLSSTHDTTFVLLEPFRCGGPSQGALDARFKFLPRNGTVKPGESQWINVECTPRCVGPQRYIVPVKNIRNPQDVKHFCVELNPVVDEDLFEIDPKVVDFQDVITPCNPHLSPARTVTVRNRTTQPLTVLVRSNRPSQIVLFRDSSCTQVFSNPGKIAPKGLLRVYTKFFPSTKCNFQKARSFCGGIIVESIEGCNEGYSVSCSSFARVQATIGAGEIVVGGNRMIDLGVVLASDRGINTTLLVRNTSDTFSVPFTCVCSPNVVPDKLDGYVVKANEEVKVSLLVKTSSAGLIQESVVIVNNACSQENQRVSLTAFKPDGAITINKPEVQFSLASVERHSDGCFRLLTATKCTSIFHNHSSKDIILVAKSSLPVSFGDVESSNERCSGGRVRVDAKHQQIVEWVLTELPPLSADDCSRLLAHEMVTLSSTAFVEVGQVVDENRHALFRMARNIPQVGQCVLMPKLSVKLAVSEGRVFPQEIDIGTIGKSQDLVFRISNLSKVLPLRLKVECEPTVRIPQNHAIDPSTESEVRGTLDVDLIRTQGVFRYEVCFVNEMNGENDMTAIVCGRFYRRLFHLAAEAQADETLKNITLPAINLDPTTQAATASETKVILTCSENNITLQPLLVEADAFRGAINVQILNYDATNVAESITFCGKPHHLRVRCTVSDGNLPRLINAFFGARTKPLMSLGFDDITDIEKWKGITSPLKWLGRIHLANSLTTDEEMDIFSAANTVSTILVDTPKVILKRVSVDIKRSTYSGKVTITNPCSSHITTVALIAAVSPKCATVVTLCCSSQRETIEPGREVTISVVVTADAGTESNVEQGMALIVADENVAFSGVSIRFGVGNVETDTEADDDNLSRGSESLQRSESFECGSLELKNCTPVVGVDGSYTLSTSVARLAELSQDVRIVNTSIVAPVEYTCQVVSQSPQPWIQSVSPSGRLKPQETHSLRLSANSSEVGTYFAFIMISNVQNPSEMICLKITCDVFVGAGDGFFDLLTPGGQKVTSHVQPIPVYLGTIVGEGSLKMPFFDIVNKVAEPLEFQMNTMKPRIRVQRRGSDEWAPLNESSVGELRISLCIPQERVAQTYIVVDGRSRQRVMMMATFDQTQSIPPEGLCSVEVEVAVKCKVVRDTHYIVKARFELLSKGLSVEPTKFQLKHDASIQPFPITLHNPTESTQTFVIQFESSLLSVEPEQRLTVPSKESARFIVTFCAAKVPAALQRDDRGIAEHLFVYRLSDPRERYLVTFASGSAIGKPSRPVASGGQEHERLLLGFARRFSTFMMHFGPRIEASATPDLEDEPKSPILCQSLPGFDSDDLRQILLLVADGVWLCDEIMHFTTLLRNSRTFASLSRFLATIVLSHPTVRVLRKLRTSTHDEAIQAIHVLIETVELLDPTAVPLPAPNSIPT</sequence>
<keyword evidence="3" id="KW-1185">Reference proteome</keyword>
<evidence type="ECO:0000256" key="1">
    <source>
        <dbReference type="SAM" id="Coils"/>
    </source>
</evidence>
<dbReference type="EMBL" id="CYKH01001680">
    <property type="protein sequence ID" value="CUI14836.1"/>
    <property type="molecule type" value="Genomic_DNA"/>
</dbReference>
<proteinExistence type="predicted"/>
<dbReference type="InterPro" id="IPR013783">
    <property type="entry name" value="Ig-like_fold"/>
</dbReference>
<dbReference type="OrthoDB" id="252265at2759"/>
<dbReference type="PANTHER" id="PTHR39211:SF1">
    <property type="entry name" value="ABNORMAL SPINDLE-LIKE MICROCEPHALY-ASSOCIATED PROTEIN ASH DOMAIN-CONTAINING PROTEIN"/>
    <property type="match status" value="1"/>
</dbReference>